<keyword evidence="6" id="KW-1185">Reference proteome</keyword>
<dbReference type="PROSITE" id="PS50956">
    <property type="entry name" value="HTH_ASNC_2"/>
    <property type="match status" value="1"/>
</dbReference>
<dbReference type="InterPro" id="IPR000485">
    <property type="entry name" value="AsnC-type_HTH_dom"/>
</dbReference>
<dbReference type="CDD" id="cd00090">
    <property type="entry name" value="HTH_ARSR"/>
    <property type="match status" value="1"/>
</dbReference>
<dbReference type="GO" id="GO:0043565">
    <property type="term" value="F:sequence-specific DNA binding"/>
    <property type="evidence" value="ECO:0007669"/>
    <property type="project" value="InterPro"/>
</dbReference>
<accession>A0A011AKR7</accession>
<dbReference type="Gene3D" id="3.30.70.920">
    <property type="match status" value="1"/>
</dbReference>
<gene>
    <name evidence="5" type="ORF">CryarDRAFT_3758</name>
</gene>
<dbReference type="SMART" id="SM00344">
    <property type="entry name" value="HTH_ASNC"/>
    <property type="match status" value="1"/>
</dbReference>
<dbReference type="InterPro" id="IPR036390">
    <property type="entry name" value="WH_DNA-bd_sf"/>
</dbReference>
<dbReference type="PANTHER" id="PTHR30154">
    <property type="entry name" value="LEUCINE-RESPONSIVE REGULATORY PROTEIN"/>
    <property type="match status" value="1"/>
</dbReference>
<organism evidence="5 6">
    <name type="scientific">Cryptosporangium arvum DSM 44712</name>
    <dbReference type="NCBI Taxonomy" id="927661"/>
    <lineage>
        <taxon>Bacteria</taxon>
        <taxon>Bacillati</taxon>
        <taxon>Actinomycetota</taxon>
        <taxon>Actinomycetes</taxon>
        <taxon>Cryptosporangiales</taxon>
        <taxon>Cryptosporangiaceae</taxon>
        <taxon>Cryptosporangium</taxon>
    </lineage>
</organism>
<dbReference type="PRINTS" id="PR00033">
    <property type="entry name" value="HTHASNC"/>
</dbReference>
<dbReference type="GO" id="GO:0043200">
    <property type="term" value="P:response to amino acid"/>
    <property type="evidence" value="ECO:0007669"/>
    <property type="project" value="TreeGrafter"/>
</dbReference>
<keyword evidence="2" id="KW-0238">DNA-binding</keyword>
<dbReference type="InterPro" id="IPR036388">
    <property type="entry name" value="WH-like_DNA-bd_sf"/>
</dbReference>
<dbReference type="EMBL" id="JFBT01000001">
    <property type="protein sequence ID" value="EXG82566.1"/>
    <property type="molecule type" value="Genomic_DNA"/>
</dbReference>
<evidence type="ECO:0000256" key="1">
    <source>
        <dbReference type="ARBA" id="ARBA00023015"/>
    </source>
</evidence>
<sequence>MFRVRRPAVHHAFMPKHESRMARRTVHLDEVDRQLLDLLRKDARAPVNQLARAVRLSPAPVSRRIARLEQEGVIRGYVTVVDDRAAGDVHAFVEIRLTGETETGELEEWLRRMDEVENFFTVAGDPDVLVRLRVHDVDHLQRVVNSIRRTGKVTGTKTMIVMYDWTRGEDVDGG</sequence>
<proteinExistence type="predicted"/>
<dbReference type="AlphaFoldDB" id="A0A011AKR7"/>
<dbReference type="Gene3D" id="1.10.10.10">
    <property type="entry name" value="Winged helix-like DNA-binding domain superfamily/Winged helix DNA-binding domain"/>
    <property type="match status" value="1"/>
</dbReference>
<dbReference type="GO" id="GO:0005829">
    <property type="term" value="C:cytosol"/>
    <property type="evidence" value="ECO:0007669"/>
    <property type="project" value="TreeGrafter"/>
</dbReference>
<dbReference type="HOGENOM" id="CLU_091233_5_0_11"/>
<dbReference type="SUPFAM" id="SSF54909">
    <property type="entry name" value="Dimeric alpha+beta barrel"/>
    <property type="match status" value="1"/>
</dbReference>
<dbReference type="Proteomes" id="UP000021053">
    <property type="component" value="Unassembled WGS sequence"/>
</dbReference>
<dbReference type="PANTHER" id="PTHR30154:SF34">
    <property type="entry name" value="TRANSCRIPTIONAL REGULATOR AZLB"/>
    <property type="match status" value="1"/>
</dbReference>
<dbReference type="InterPro" id="IPR011008">
    <property type="entry name" value="Dimeric_a/b-barrel"/>
</dbReference>
<evidence type="ECO:0000256" key="3">
    <source>
        <dbReference type="ARBA" id="ARBA00023163"/>
    </source>
</evidence>
<protein>
    <submittedName>
        <fullName evidence="5">Transcriptional regulator</fullName>
    </submittedName>
</protein>
<keyword evidence="3" id="KW-0804">Transcription</keyword>
<evidence type="ECO:0000313" key="5">
    <source>
        <dbReference type="EMBL" id="EXG82566.1"/>
    </source>
</evidence>
<evidence type="ECO:0000313" key="6">
    <source>
        <dbReference type="Proteomes" id="UP000021053"/>
    </source>
</evidence>
<dbReference type="InterPro" id="IPR011991">
    <property type="entry name" value="ArsR-like_HTH"/>
</dbReference>
<dbReference type="SUPFAM" id="SSF46785">
    <property type="entry name" value="Winged helix' DNA-binding domain"/>
    <property type="match status" value="1"/>
</dbReference>
<name>A0A011AKR7_9ACTN</name>
<feature type="domain" description="HTH asnC-type" evidence="4">
    <location>
        <begin position="28"/>
        <end position="101"/>
    </location>
</feature>
<evidence type="ECO:0000256" key="2">
    <source>
        <dbReference type="ARBA" id="ARBA00023125"/>
    </source>
</evidence>
<dbReference type="Pfam" id="PF13412">
    <property type="entry name" value="HTH_24"/>
    <property type="match status" value="1"/>
</dbReference>
<comment type="caution">
    <text evidence="5">The sequence shown here is derived from an EMBL/GenBank/DDBJ whole genome shotgun (WGS) entry which is preliminary data.</text>
</comment>
<dbReference type="InterPro" id="IPR019887">
    <property type="entry name" value="Tscrpt_reg_AsnC/Lrp_C"/>
</dbReference>
<reference evidence="5 6" key="1">
    <citation type="submission" date="2013-07" db="EMBL/GenBank/DDBJ databases">
        <authorList>
            <consortium name="DOE Joint Genome Institute"/>
            <person name="Eisen J."/>
            <person name="Huntemann M."/>
            <person name="Han J."/>
            <person name="Chen A."/>
            <person name="Kyrpides N."/>
            <person name="Mavromatis K."/>
            <person name="Markowitz V."/>
            <person name="Palaniappan K."/>
            <person name="Ivanova N."/>
            <person name="Schaumberg A."/>
            <person name="Pati A."/>
            <person name="Liolios K."/>
            <person name="Nordberg H.P."/>
            <person name="Cantor M.N."/>
            <person name="Hua S.X."/>
            <person name="Woyke T."/>
        </authorList>
    </citation>
    <scope>NUCLEOTIDE SEQUENCE [LARGE SCALE GENOMIC DNA]</scope>
    <source>
        <strain evidence="5 6">DSM 44712</strain>
    </source>
</reference>
<evidence type="ECO:0000259" key="4">
    <source>
        <dbReference type="PROSITE" id="PS50956"/>
    </source>
</evidence>
<dbReference type="Pfam" id="PF01037">
    <property type="entry name" value="AsnC_trans_reg"/>
    <property type="match status" value="1"/>
</dbReference>
<dbReference type="InterPro" id="IPR019888">
    <property type="entry name" value="Tscrpt_reg_AsnC-like"/>
</dbReference>
<keyword evidence="1" id="KW-0805">Transcription regulation</keyword>